<feature type="domain" description="Cytochrome c" evidence="5">
    <location>
        <begin position="38"/>
        <end position="144"/>
    </location>
</feature>
<evidence type="ECO:0000259" key="5">
    <source>
        <dbReference type="PROSITE" id="PS51007"/>
    </source>
</evidence>
<evidence type="ECO:0000256" key="2">
    <source>
        <dbReference type="ARBA" id="ARBA00022723"/>
    </source>
</evidence>
<evidence type="ECO:0000256" key="3">
    <source>
        <dbReference type="ARBA" id="ARBA00023004"/>
    </source>
</evidence>
<dbReference type="GO" id="GO:0016301">
    <property type="term" value="F:kinase activity"/>
    <property type="evidence" value="ECO:0007669"/>
    <property type="project" value="UniProtKB-KW"/>
</dbReference>
<dbReference type="RefSeq" id="WP_222877050.1">
    <property type="nucleotide sequence ID" value="NZ_AP023361.1"/>
</dbReference>
<dbReference type="InterPro" id="IPR051459">
    <property type="entry name" value="Cytochrome_c-type_DH"/>
</dbReference>
<feature type="domain" description="Cytochrome c" evidence="5">
    <location>
        <begin position="185"/>
        <end position="293"/>
    </location>
</feature>
<dbReference type="GO" id="GO:0020037">
    <property type="term" value="F:heme binding"/>
    <property type="evidence" value="ECO:0007669"/>
    <property type="project" value="InterPro"/>
</dbReference>
<dbReference type="GO" id="GO:0046872">
    <property type="term" value="F:metal ion binding"/>
    <property type="evidence" value="ECO:0007669"/>
    <property type="project" value="UniProtKB-KW"/>
</dbReference>
<dbReference type="Proteomes" id="UP000515317">
    <property type="component" value="Chromosome"/>
</dbReference>
<reference evidence="6 7" key="1">
    <citation type="submission" date="2020-08" db="EMBL/GenBank/DDBJ databases">
        <title>Genome sequence of Rhizobiales bacterium strain IZ6.</title>
        <authorList>
            <person name="Nakai R."/>
            <person name="Naganuma T."/>
        </authorList>
    </citation>
    <scope>NUCLEOTIDE SEQUENCE [LARGE SCALE GENOMIC DNA]</scope>
    <source>
        <strain evidence="6 7">IZ6</strain>
    </source>
</reference>
<dbReference type="SUPFAM" id="SSF46626">
    <property type="entry name" value="Cytochrome c"/>
    <property type="match status" value="2"/>
</dbReference>
<dbReference type="PANTHER" id="PTHR35008">
    <property type="entry name" value="BLL4482 PROTEIN-RELATED"/>
    <property type="match status" value="1"/>
</dbReference>
<dbReference type="Pfam" id="PF00034">
    <property type="entry name" value="Cytochrom_C"/>
    <property type="match status" value="1"/>
</dbReference>
<dbReference type="AlphaFoldDB" id="A0A6S6QT36"/>
<dbReference type="InterPro" id="IPR036909">
    <property type="entry name" value="Cyt_c-like_dom_sf"/>
</dbReference>
<organism evidence="6 7">
    <name type="scientific">Terrihabitans soli</name>
    <dbReference type="NCBI Taxonomy" id="708113"/>
    <lineage>
        <taxon>Bacteria</taxon>
        <taxon>Pseudomonadati</taxon>
        <taxon>Pseudomonadota</taxon>
        <taxon>Alphaproteobacteria</taxon>
        <taxon>Hyphomicrobiales</taxon>
        <taxon>Terrihabitans</taxon>
    </lineage>
</organism>
<accession>A0A6S6QT36</accession>
<dbReference type="KEGG" id="tso:IZ6_11570"/>
<proteinExistence type="predicted"/>
<protein>
    <submittedName>
        <fullName evidence="6">Diacylglycerol kinase</fullName>
    </submittedName>
</protein>
<dbReference type="Gene3D" id="1.10.760.10">
    <property type="entry name" value="Cytochrome c-like domain"/>
    <property type="match status" value="2"/>
</dbReference>
<dbReference type="PROSITE" id="PS51007">
    <property type="entry name" value="CYTC"/>
    <property type="match status" value="2"/>
</dbReference>
<keyword evidence="6" id="KW-0808">Transferase</keyword>
<dbReference type="EMBL" id="AP023361">
    <property type="protein sequence ID" value="BCJ90422.1"/>
    <property type="molecule type" value="Genomic_DNA"/>
</dbReference>
<dbReference type="PANTHER" id="PTHR35008:SF8">
    <property type="entry name" value="ALCOHOL DEHYDROGENASE CYTOCHROME C SUBUNIT"/>
    <property type="match status" value="1"/>
</dbReference>
<keyword evidence="1 4" id="KW-0349">Heme</keyword>
<sequence>MRKFILTVLILGLIGAPAFYILTQPERAAPSQVPGGTPDLANGKTVFFAGGCASCHAVPGQDDRLLLGGGLKLESPVGTFTAPNISPDPDKGIGSWTEEQFATALLRGTSPAGEHYYPAFPYTTYQHAAPADIRDLFAFIRTLKPSANVPEAHQFPFELWPVRRGMGLWKLLYLNGAPIEPATGETAERGRYLVEAFGHCGECHSPRSFTGAVVEAKRNAGGTMPNGDKVPNLTPGKDGLEEWTEEDIALFLADGTTPEGDVVGGEMGQVIKNTSQLAESDRKAISLYLKSLKPIDP</sequence>
<keyword evidence="3 4" id="KW-0408">Iron</keyword>
<evidence type="ECO:0000313" key="6">
    <source>
        <dbReference type="EMBL" id="BCJ90422.1"/>
    </source>
</evidence>
<dbReference type="InterPro" id="IPR009056">
    <property type="entry name" value="Cyt_c-like_dom"/>
</dbReference>
<keyword evidence="6" id="KW-0418">Kinase</keyword>
<evidence type="ECO:0000256" key="4">
    <source>
        <dbReference type="PROSITE-ProRule" id="PRU00433"/>
    </source>
</evidence>
<keyword evidence="7" id="KW-1185">Reference proteome</keyword>
<dbReference type="GO" id="GO:0009055">
    <property type="term" value="F:electron transfer activity"/>
    <property type="evidence" value="ECO:0007669"/>
    <property type="project" value="InterPro"/>
</dbReference>
<evidence type="ECO:0000256" key="1">
    <source>
        <dbReference type="ARBA" id="ARBA00022617"/>
    </source>
</evidence>
<evidence type="ECO:0000313" key="7">
    <source>
        <dbReference type="Proteomes" id="UP000515317"/>
    </source>
</evidence>
<name>A0A6S6QT36_9HYPH</name>
<keyword evidence="2 4" id="KW-0479">Metal-binding</keyword>
<gene>
    <name evidence="6" type="ORF">IZ6_11570</name>
</gene>